<evidence type="ECO:0000256" key="1">
    <source>
        <dbReference type="SAM" id="MobiDB-lite"/>
    </source>
</evidence>
<dbReference type="Proteomes" id="UP000287033">
    <property type="component" value="Unassembled WGS sequence"/>
</dbReference>
<sequence>VLLLRHRAAARVLALAEVQRERHLLLVRDILAVEDEHGVFVHAGLDVGRFLLRQRLAQVDAGDLADKVLVKLPDQDRHWRISPYRAGGWPASSDLTGRLLPTRALSTLHGRAGSECGSGIPRHQPAVDRNHRTGQERCRGQAQAQRHVRDLFRIAVARQRSAALGVDRLVLLGDAIGDACADRARTDAVHGDAFAPQFHRERAGQAGDAALGRRVGA</sequence>
<feature type="non-terminal residue" evidence="2">
    <location>
        <position position="217"/>
    </location>
</feature>
<accession>A0A401TXL3</accession>
<feature type="compositionally biased region" description="Basic and acidic residues" evidence="1">
    <location>
        <begin position="125"/>
        <end position="139"/>
    </location>
</feature>
<evidence type="ECO:0000313" key="3">
    <source>
        <dbReference type="Proteomes" id="UP000287033"/>
    </source>
</evidence>
<dbReference type="EMBL" id="BEZZ01210051">
    <property type="protein sequence ID" value="GCC47370.1"/>
    <property type="molecule type" value="Genomic_DNA"/>
</dbReference>
<dbReference type="AlphaFoldDB" id="A0A401TXL3"/>
<evidence type="ECO:0000313" key="2">
    <source>
        <dbReference type="EMBL" id="GCC47370.1"/>
    </source>
</evidence>
<comment type="caution">
    <text evidence="2">The sequence shown here is derived from an EMBL/GenBank/DDBJ whole genome shotgun (WGS) entry which is preliminary data.</text>
</comment>
<gene>
    <name evidence="2" type="ORF">chiPu_0031449</name>
</gene>
<name>A0A401TXL3_CHIPU</name>
<reference evidence="2 3" key="1">
    <citation type="journal article" date="2018" name="Nat. Ecol. Evol.">
        <title>Shark genomes provide insights into elasmobranch evolution and the origin of vertebrates.</title>
        <authorList>
            <person name="Hara Y"/>
            <person name="Yamaguchi K"/>
            <person name="Onimaru K"/>
            <person name="Kadota M"/>
            <person name="Koyanagi M"/>
            <person name="Keeley SD"/>
            <person name="Tatsumi K"/>
            <person name="Tanaka K"/>
            <person name="Motone F"/>
            <person name="Kageyama Y"/>
            <person name="Nozu R"/>
            <person name="Adachi N"/>
            <person name="Nishimura O"/>
            <person name="Nakagawa R"/>
            <person name="Tanegashima C"/>
            <person name="Kiyatake I"/>
            <person name="Matsumoto R"/>
            <person name="Murakumo K"/>
            <person name="Nishida K"/>
            <person name="Terakita A"/>
            <person name="Kuratani S"/>
            <person name="Sato K"/>
            <person name="Hyodo S Kuraku.S."/>
        </authorList>
    </citation>
    <scope>NUCLEOTIDE SEQUENCE [LARGE SCALE GENOMIC DNA]</scope>
</reference>
<protein>
    <submittedName>
        <fullName evidence="2">Uncharacterized protein</fullName>
    </submittedName>
</protein>
<feature type="non-terminal residue" evidence="2">
    <location>
        <position position="1"/>
    </location>
</feature>
<feature type="region of interest" description="Disordered" evidence="1">
    <location>
        <begin position="112"/>
        <end position="142"/>
    </location>
</feature>
<proteinExistence type="predicted"/>
<organism evidence="2 3">
    <name type="scientific">Chiloscyllium punctatum</name>
    <name type="common">Brownbanded bambooshark</name>
    <name type="synonym">Hemiscyllium punctatum</name>
    <dbReference type="NCBI Taxonomy" id="137246"/>
    <lineage>
        <taxon>Eukaryota</taxon>
        <taxon>Metazoa</taxon>
        <taxon>Chordata</taxon>
        <taxon>Craniata</taxon>
        <taxon>Vertebrata</taxon>
        <taxon>Chondrichthyes</taxon>
        <taxon>Elasmobranchii</taxon>
        <taxon>Galeomorphii</taxon>
        <taxon>Galeoidea</taxon>
        <taxon>Orectolobiformes</taxon>
        <taxon>Hemiscylliidae</taxon>
        <taxon>Chiloscyllium</taxon>
    </lineage>
</organism>
<keyword evidence="3" id="KW-1185">Reference proteome</keyword>